<evidence type="ECO:0008006" key="4">
    <source>
        <dbReference type="Google" id="ProtNLM"/>
    </source>
</evidence>
<evidence type="ECO:0000256" key="1">
    <source>
        <dbReference type="ARBA" id="ARBA00023143"/>
    </source>
</evidence>
<evidence type="ECO:0000313" key="2">
    <source>
        <dbReference type="EMBL" id="OGC27907.1"/>
    </source>
</evidence>
<name>A0A1F4T5T0_UNCSA</name>
<keyword evidence="1" id="KW-0975">Bacterial flagellum</keyword>
<accession>A0A1F4T5T0</accession>
<proteinExistence type="predicted"/>
<dbReference type="GO" id="GO:0005198">
    <property type="term" value="F:structural molecule activity"/>
    <property type="evidence" value="ECO:0007669"/>
    <property type="project" value="InterPro"/>
</dbReference>
<dbReference type="Proteomes" id="UP000178602">
    <property type="component" value="Unassembled WGS sequence"/>
</dbReference>
<dbReference type="Pfam" id="PF02049">
    <property type="entry name" value="FliE"/>
    <property type="match status" value="1"/>
</dbReference>
<dbReference type="AlphaFoldDB" id="A0A1F4T5T0"/>
<comment type="caution">
    <text evidence="2">The sequence shown here is derived from an EMBL/GenBank/DDBJ whole genome shotgun (WGS) entry which is preliminary data.</text>
</comment>
<evidence type="ECO:0000313" key="3">
    <source>
        <dbReference type="Proteomes" id="UP000178602"/>
    </source>
</evidence>
<organism evidence="2 3">
    <name type="scientific">candidate division WOR-1 bacterium RIFOXYC12_FULL_54_18</name>
    <dbReference type="NCBI Taxonomy" id="1802584"/>
    <lineage>
        <taxon>Bacteria</taxon>
        <taxon>Bacillati</taxon>
        <taxon>Saganbacteria</taxon>
    </lineage>
</organism>
<sequence>MAIQPINADLRLAQLLGDDSLIAQAPGTSSAAPLGSAAAFSPDRPLSGNMFDDVLNKTIEALNGVSNSEFYANQMIDRYSRGEVELHDVMVAQSKASVMVQMAVTTINGAVNTFKEITQMQI</sequence>
<reference evidence="2 3" key="1">
    <citation type="journal article" date="2016" name="Nat. Commun.">
        <title>Thousands of microbial genomes shed light on interconnected biogeochemical processes in an aquifer system.</title>
        <authorList>
            <person name="Anantharaman K."/>
            <person name="Brown C.T."/>
            <person name="Hug L.A."/>
            <person name="Sharon I."/>
            <person name="Castelle C.J."/>
            <person name="Probst A.J."/>
            <person name="Thomas B.C."/>
            <person name="Singh A."/>
            <person name="Wilkins M.J."/>
            <person name="Karaoz U."/>
            <person name="Brodie E.L."/>
            <person name="Williams K.H."/>
            <person name="Hubbard S.S."/>
            <person name="Banfield J.F."/>
        </authorList>
    </citation>
    <scope>NUCLEOTIDE SEQUENCE [LARGE SCALE GENOMIC DNA]</scope>
</reference>
<dbReference type="PRINTS" id="PR01006">
    <property type="entry name" value="FLGHOOKFLIE"/>
</dbReference>
<dbReference type="GO" id="GO:0071973">
    <property type="term" value="P:bacterial-type flagellum-dependent cell motility"/>
    <property type="evidence" value="ECO:0007669"/>
    <property type="project" value="InterPro"/>
</dbReference>
<dbReference type="InterPro" id="IPR001624">
    <property type="entry name" value="FliE"/>
</dbReference>
<dbReference type="GO" id="GO:0009288">
    <property type="term" value="C:bacterial-type flagellum"/>
    <property type="evidence" value="ECO:0007669"/>
    <property type="project" value="InterPro"/>
</dbReference>
<gene>
    <name evidence="2" type="ORF">A3K49_02755</name>
</gene>
<protein>
    <recommendedName>
        <fullName evidence="4">Flagellar hook-basal body complex protein FliE</fullName>
    </recommendedName>
</protein>
<dbReference type="GO" id="GO:0003774">
    <property type="term" value="F:cytoskeletal motor activity"/>
    <property type="evidence" value="ECO:0007669"/>
    <property type="project" value="InterPro"/>
</dbReference>
<dbReference type="EMBL" id="MEUG01000001">
    <property type="protein sequence ID" value="OGC27907.1"/>
    <property type="molecule type" value="Genomic_DNA"/>
</dbReference>